<dbReference type="EC" id="2.7.13.3" evidence="2"/>
<dbReference type="Pfam" id="PF25323">
    <property type="entry name" value="6TM_PilS"/>
    <property type="match status" value="1"/>
</dbReference>
<comment type="catalytic activity">
    <reaction evidence="1">
        <text>ATP + protein L-histidine = ADP + protein N-phospho-L-histidine.</text>
        <dbReference type="EC" id="2.7.13.3"/>
    </reaction>
</comment>
<dbReference type="EMBL" id="CP157743">
    <property type="protein sequence ID" value="XBS20992.1"/>
    <property type="molecule type" value="Genomic_DNA"/>
</dbReference>
<dbReference type="Gene3D" id="3.30.565.10">
    <property type="entry name" value="Histidine kinase-like ATPase, C-terminal domain"/>
    <property type="match status" value="1"/>
</dbReference>
<accession>A0AAU7NVH3</accession>
<proteinExistence type="predicted"/>
<organism evidence="6 7">
    <name type="scientific">Methylomarinum roseum</name>
    <dbReference type="NCBI Taxonomy" id="3067653"/>
    <lineage>
        <taxon>Bacteria</taxon>
        <taxon>Pseudomonadati</taxon>
        <taxon>Pseudomonadota</taxon>
        <taxon>Gammaproteobacteria</taxon>
        <taxon>Methylococcales</taxon>
        <taxon>Methylococcaceae</taxon>
        <taxon>Methylomarinum</taxon>
    </lineage>
</organism>
<keyword evidence="6" id="KW-0418">Kinase</keyword>
<evidence type="ECO:0000256" key="2">
    <source>
        <dbReference type="ARBA" id="ARBA00012438"/>
    </source>
</evidence>
<dbReference type="InterPro" id="IPR036890">
    <property type="entry name" value="HATPase_C_sf"/>
</dbReference>
<dbReference type="SUPFAM" id="SSF55874">
    <property type="entry name" value="ATPase domain of HSP90 chaperone/DNA topoisomerase II/histidine kinase"/>
    <property type="match status" value="1"/>
</dbReference>
<dbReference type="RefSeq" id="WP_305910028.1">
    <property type="nucleotide sequence ID" value="NZ_CP157743.1"/>
</dbReference>
<dbReference type="Pfam" id="PF00512">
    <property type="entry name" value="HisKA"/>
    <property type="match status" value="1"/>
</dbReference>
<keyword evidence="4" id="KW-0472">Membrane</keyword>
<keyword evidence="4" id="KW-0812">Transmembrane</keyword>
<dbReference type="InterPro" id="IPR005467">
    <property type="entry name" value="His_kinase_dom"/>
</dbReference>
<dbReference type="InterPro" id="IPR003661">
    <property type="entry name" value="HisK_dim/P_dom"/>
</dbReference>
<sequence>MRPVQANTIYPCPFSKNYGIPVRQAWLLLKIFFIYRFIVSNLFVILFFSPFGPSILGTHDQQLYIVASLLYLIVTLIAAPFIFWRLSSYVRQAQLFIFTDIIFITLLMHACGGVGSGLGILLAISIAAGGLLIGGRCAMLFAALASLSVLAEQIYAMQTDAFHNSTLTYSGMLGASFFTIAFLSYVMAQRTEQSEQLASERQQTISRLEELNRYIIQHLQSGIIISDPKLRVQLCNGATRRLLNLATTPVRLDDISDQLQWALDLWLQDASQDFAIIQLNSGSEIQTRFTQLNIQHEVLYMIIFEDIALYNQRLQQNKLASLGRLTASIAHEIRNPLGAISHAGQLLSEAPDLTPQDKRLTQIIQHQSQRVNHIIEDILKLSRRKPSKKEKISLDDWLPEFIDNLVAEQGYRKERFNVVFVDPSLNILMDAGHLKQILHNLCSNALKYGCKDDETITIATQLDRERPCIQVIDNGPVIEASSRKHLFEPFFTTSSSGTGLGLYISRELAELNQAKLSYAFSDDRNCFSLSLPNADQAIIEI</sequence>
<evidence type="ECO:0000313" key="6">
    <source>
        <dbReference type="EMBL" id="XBS20992.1"/>
    </source>
</evidence>
<dbReference type="GO" id="GO:0000155">
    <property type="term" value="F:phosphorelay sensor kinase activity"/>
    <property type="evidence" value="ECO:0007669"/>
    <property type="project" value="InterPro"/>
</dbReference>
<name>A0AAU7NVH3_9GAMM</name>
<dbReference type="Pfam" id="PF02518">
    <property type="entry name" value="HATPase_c"/>
    <property type="match status" value="1"/>
</dbReference>
<dbReference type="Gene3D" id="3.30.450.20">
    <property type="entry name" value="PAS domain"/>
    <property type="match status" value="1"/>
</dbReference>
<evidence type="ECO:0000259" key="5">
    <source>
        <dbReference type="PROSITE" id="PS50109"/>
    </source>
</evidence>
<feature type="domain" description="Histidine kinase" evidence="5">
    <location>
        <begin position="328"/>
        <end position="535"/>
    </location>
</feature>
<evidence type="ECO:0000313" key="7">
    <source>
        <dbReference type="Proteomes" id="UP001225378"/>
    </source>
</evidence>
<dbReference type="InterPro" id="IPR004358">
    <property type="entry name" value="Sig_transdc_His_kin-like_C"/>
</dbReference>
<dbReference type="KEGG" id="mech:Q9L42_002390"/>
<dbReference type="PROSITE" id="PS50109">
    <property type="entry name" value="HIS_KIN"/>
    <property type="match status" value="1"/>
</dbReference>
<dbReference type="SMART" id="SM00387">
    <property type="entry name" value="HATPase_c"/>
    <property type="match status" value="1"/>
</dbReference>
<feature type="transmembrane region" description="Helical" evidence="4">
    <location>
        <begin position="63"/>
        <end position="83"/>
    </location>
</feature>
<gene>
    <name evidence="6" type="ORF">Q9L42_002390</name>
</gene>
<evidence type="ECO:0000256" key="1">
    <source>
        <dbReference type="ARBA" id="ARBA00000085"/>
    </source>
</evidence>
<keyword evidence="6" id="KW-0808">Transferase</keyword>
<dbReference type="SUPFAM" id="SSF47384">
    <property type="entry name" value="Homodimeric domain of signal transducing histidine kinase"/>
    <property type="match status" value="1"/>
</dbReference>
<feature type="transmembrane region" description="Helical" evidence="4">
    <location>
        <begin position="167"/>
        <end position="188"/>
    </location>
</feature>
<dbReference type="Gene3D" id="1.10.287.130">
    <property type="match status" value="1"/>
</dbReference>
<keyword evidence="4" id="KW-1133">Transmembrane helix</keyword>
<reference evidence="6 7" key="1">
    <citation type="journal article" date="2024" name="Microbiology">
        <title>Methylomarinum rosea sp. nov., a novel halophilic methanotrophic bacterium from the hypersaline Lake Elton.</title>
        <authorList>
            <person name="Suleimanov R.Z."/>
            <person name="Oshkin I.Y."/>
            <person name="Danilova O.V."/>
            <person name="Suzina N.E."/>
            <person name="Dedysh S.N."/>
        </authorList>
    </citation>
    <scope>NUCLEOTIDE SEQUENCE [LARGE SCALE GENOMIC DNA]</scope>
    <source>
        <strain evidence="6 7">Ch1-1</strain>
    </source>
</reference>
<dbReference type="AlphaFoldDB" id="A0AAU7NVH3"/>
<feature type="transmembrane region" description="Helical" evidence="4">
    <location>
        <begin position="95"/>
        <end position="127"/>
    </location>
</feature>
<feature type="transmembrane region" description="Helical" evidence="4">
    <location>
        <begin position="33"/>
        <end position="51"/>
    </location>
</feature>
<dbReference type="PRINTS" id="PR00344">
    <property type="entry name" value="BCTRLSENSOR"/>
</dbReference>
<protein>
    <recommendedName>
        <fullName evidence="2">histidine kinase</fullName>
        <ecNumber evidence="2">2.7.13.3</ecNumber>
    </recommendedName>
</protein>
<dbReference type="Proteomes" id="UP001225378">
    <property type="component" value="Chromosome"/>
</dbReference>
<evidence type="ECO:0000256" key="4">
    <source>
        <dbReference type="SAM" id="Phobius"/>
    </source>
</evidence>
<dbReference type="InterPro" id="IPR003594">
    <property type="entry name" value="HATPase_dom"/>
</dbReference>
<dbReference type="PANTHER" id="PTHR43065:SF52">
    <property type="entry name" value="SENSOR PROTEIN KINASE PILS"/>
    <property type="match status" value="1"/>
</dbReference>
<dbReference type="SMART" id="SM00388">
    <property type="entry name" value="HisKA"/>
    <property type="match status" value="1"/>
</dbReference>
<keyword evidence="7" id="KW-1185">Reference proteome</keyword>
<feature type="transmembrane region" description="Helical" evidence="4">
    <location>
        <begin position="133"/>
        <end position="155"/>
    </location>
</feature>
<evidence type="ECO:0000256" key="3">
    <source>
        <dbReference type="ARBA" id="ARBA00022553"/>
    </source>
</evidence>
<keyword evidence="3" id="KW-0597">Phosphoprotein</keyword>
<dbReference type="CDD" id="cd00082">
    <property type="entry name" value="HisKA"/>
    <property type="match status" value="1"/>
</dbReference>
<dbReference type="PANTHER" id="PTHR43065">
    <property type="entry name" value="SENSOR HISTIDINE KINASE"/>
    <property type="match status" value="1"/>
</dbReference>
<dbReference type="InterPro" id="IPR036097">
    <property type="entry name" value="HisK_dim/P_sf"/>
</dbReference>